<dbReference type="PANTHER" id="PTHR10039">
    <property type="entry name" value="AMELOGENIN"/>
    <property type="match status" value="1"/>
</dbReference>
<dbReference type="SUPFAM" id="SSF52540">
    <property type="entry name" value="P-loop containing nucleoside triphosphate hydrolases"/>
    <property type="match status" value="1"/>
</dbReference>
<dbReference type="Gene3D" id="3.40.50.300">
    <property type="entry name" value="P-loop containing nucleotide triphosphate hydrolases"/>
    <property type="match status" value="1"/>
</dbReference>
<proteinExistence type="predicted"/>
<feature type="non-terminal residue" evidence="3">
    <location>
        <position position="333"/>
    </location>
</feature>
<organism evidence="3 4">
    <name type="scientific">Dendrothele bispora (strain CBS 962.96)</name>
    <dbReference type="NCBI Taxonomy" id="1314807"/>
    <lineage>
        <taxon>Eukaryota</taxon>
        <taxon>Fungi</taxon>
        <taxon>Dikarya</taxon>
        <taxon>Basidiomycota</taxon>
        <taxon>Agaricomycotina</taxon>
        <taxon>Agaricomycetes</taxon>
        <taxon>Agaricomycetidae</taxon>
        <taxon>Agaricales</taxon>
        <taxon>Agaricales incertae sedis</taxon>
        <taxon>Dendrothele</taxon>
    </lineage>
</organism>
<evidence type="ECO:0000313" key="4">
    <source>
        <dbReference type="Proteomes" id="UP000297245"/>
    </source>
</evidence>
<evidence type="ECO:0000256" key="1">
    <source>
        <dbReference type="ARBA" id="ARBA00022737"/>
    </source>
</evidence>
<feature type="non-terminal residue" evidence="3">
    <location>
        <position position="1"/>
    </location>
</feature>
<evidence type="ECO:0000313" key="3">
    <source>
        <dbReference type="EMBL" id="THV05601.1"/>
    </source>
</evidence>
<dbReference type="InterPro" id="IPR056884">
    <property type="entry name" value="NPHP3-like_N"/>
</dbReference>
<accession>A0A4S8MRX9</accession>
<evidence type="ECO:0000259" key="2">
    <source>
        <dbReference type="Pfam" id="PF24883"/>
    </source>
</evidence>
<dbReference type="PANTHER" id="PTHR10039:SF14">
    <property type="entry name" value="NACHT DOMAIN-CONTAINING PROTEIN"/>
    <property type="match status" value="1"/>
</dbReference>
<sequence>KLIVEAGALKALHNSEARFPPPKCHPGTRESILNHLFDWIRANDVENTLYSPIQWLYGPAGVGKSAIAQTLCERFDKEHLIGSFFFSRTSQARNNPRFLFLTIGYCLAIFSNDRDLWTAIDEAVSKNPTILHASIDVQFRELVVGPLRSLPLCKWWPLPKIVIIDGLDECIDRNSQKLVLETIHNGLVGPVTEGLAYRIPLRFLISSRPEHVIRLVFSQPQFYELLDRTVLSDSFETSKDIAVYLRDNFLEIARYHSIEMPWPSHGIIQELVQRASGQFIYASTIIKYIGDVGDYPPTRLDIVLKTPLSDGEAFADLDILYQQILASNPHRKQ</sequence>
<dbReference type="OrthoDB" id="5967843at2759"/>
<dbReference type="Proteomes" id="UP000297245">
    <property type="component" value="Unassembled WGS sequence"/>
</dbReference>
<dbReference type="Pfam" id="PF24883">
    <property type="entry name" value="NPHP3_N"/>
    <property type="match status" value="1"/>
</dbReference>
<name>A0A4S8MRX9_DENBC</name>
<dbReference type="EMBL" id="ML179048">
    <property type="protein sequence ID" value="THV05601.1"/>
    <property type="molecule type" value="Genomic_DNA"/>
</dbReference>
<dbReference type="InterPro" id="IPR027417">
    <property type="entry name" value="P-loop_NTPase"/>
</dbReference>
<reference evidence="3 4" key="1">
    <citation type="journal article" date="2019" name="Nat. Ecol. Evol.">
        <title>Megaphylogeny resolves global patterns of mushroom evolution.</title>
        <authorList>
            <person name="Varga T."/>
            <person name="Krizsan K."/>
            <person name="Foldi C."/>
            <person name="Dima B."/>
            <person name="Sanchez-Garcia M."/>
            <person name="Sanchez-Ramirez S."/>
            <person name="Szollosi G.J."/>
            <person name="Szarkandi J.G."/>
            <person name="Papp V."/>
            <person name="Albert L."/>
            <person name="Andreopoulos W."/>
            <person name="Angelini C."/>
            <person name="Antonin V."/>
            <person name="Barry K.W."/>
            <person name="Bougher N.L."/>
            <person name="Buchanan P."/>
            <person name="Buyck B."/>
            <person name="Bense V."/>
            <person name="Catcheside P."/>
            <person name="Chovatia M."/>
            <person name="Cooper J."/>
            <person name="Damon W."/>
            <person name="Desjardin D."/>
            <person name="Finy P."/>
            <person name="Geml J."/>
            <person name="Haridas S."/>
            <person name="Hughes K."/>
            <person name="Justo A."/>
            <person name="Karasinski D."/>
            <person name="Kautmanova I."/>
            <person name="Kiss B."/>
            <person name="Kocsube S."/>
            <person name="Kotiranta H."/>
            <person name="LaButti K.M."/>
            <person name="Lechner B.E."/>
            <person name="Liimatainen K."/>
            <person name="Lipzen A."/>
            <person name="Lukacs Z."/>
            <person name="Mihaltcheva S."/>
            <person name="Morgado L.N."/>
            <person name="Niskanen T."/>
            <person name="Noordeloos M.E."/>
            <person name="Ohm R.A."/>
            <person name="Ortiz-Santana B."/>
            <person name="Ovrebo C."/>
            <person name="Racz N."/>
            <person name="Riley R."/>
            <person name="Savchenko A."/>
            <person name="Shiryaev A."/>
            <person name="Soop K."/>
            <person name="Spirin V."/>
            <person name="Szebenyi C."/>
            <person name="Tomsovsky M."/>
            <person name="Tulloss R.E."/>
            <person name="Uehling J."/>
            <person name="Grigoriev I.V."/>
            <person name="Vagvolgyi C."/>
            <person name="Papp T."/>
            <person name="Martin F.M."/>
            <person name="Miettinen O."/>
            <person name="Hibbett D.S."/>
            <person name="Nagy L.G."/>
        </authorList>
    </citation>
    <scope>NUCLEOTIDE SEQUENCE [LARGE SCALE GENOMIC DNA]</scope>
    <source>
        <strain evidence="3 4">CBS 962.96</strain>
    </source>
</reference>
<keyword evidence="4" id="KW-1185">Reference proteome</keyword>
<gene>
    <name evidence="3" type="ORF">K435DRAFT_892266</name>
</gene>
<keyword evidence="1" id="KW-0677">Repeat</keyword>
<dbReference type="AlphaFoldDB" id="A0A4S8MRX9"/>
<feature type="domain" description="Nephrocystin 3-like N-terminal" evidence="2">
    <location>
        <begin position="48"/>
        <end position="208"/>
    </location>
</feature>
<protein>
    <recommendedName>
        <fullName evidence="2">Nephrocystin 3-like N-terminal domain-containing protein</fullName>
    </recommendedName>
</protein>